<name>A0A183EIW7_9BILA</name>
<evidence type="ECO:0000313" key="2">
    <source>
        <dbReference type="EMBL" id="VDN37092.1"/>
    </source>
</evidence>
<reference evidence="4" key="1">
    <citation type="submission" date="2016-06" db="UniProtKB">
        <authorList>
            <consortium name="WormBaseParasite"/>
        </authorList>
    </citation>
    <scope>IDENTIFICATION</scope>
</reference>
<dbReference type="AlphaFoldDB" id="A0A183EIW7"/>
<reference evidence="2 3" key="2">
    <citation type="submission" date="2018-11" db="EMBL/GenBank/DDBJ databases">
        <authorList>
            <consortium name="Pathogen Informatics"/>
        </authorList>
    </citation>
    <scope>NUCLEOTIDE SEQUENCE [LARGE SCALE GENOMIC DNA]</scope>
</reference>
<sequence length="182" mass="21156">MDATTSNLGNEQIDDNGDLPEENPNPTEENPNGDLPEDNKTENSYIWAHARILDSRDRGHMFFSQPDEIPTCSIVVTHENATVRLKARCIGRFERWNNVMEIPMRTITEEAENVWAEPSAEIIELIEQFKNETVLHEEEIWPIQSEYILKLAAIYSKMHPESTYPHVHTYSNLLNFYFEVHV</sequence>
<evidence type="ECO:0000313" key="4">
    <source>
        <dbReference type="WBParaSite" id="GPUH_0002093301-mRNA-1"/>
    </source>
</evidence>
<dbReference type="WBParaSite" id="GPUH_0002093301-mRNA-1">
    <property type="protein sequence ID" value="GPUH_0002093301-mRNA-1"/>
    <property type="gene ID" value="GPUH_0002093301"/>
</dbReference>
<feature type="region of interest" description="Disordered" evidence="1">
    <location>
        <begin position="1"/>
        <end position="40"/>
    </location>
</feature>
<dbReference type="Proteomes" id="UP000271098">
    <property type="component" value="Unassembled WGS sequence"/>
</dbReference>
<accession>A0A183EIW7</accession>
<feature type="compositionally biased region" description="Low complexity" evidence="1">
    <location>
        <begin position="22"/>
        <end position="32"/>
    </location>
</feature>
<feature type="compositionally biased region" description="Acidic residues" evidence="1">
    <location>
        <begin position="12"/>
        <end position="21"/>
    </location>
</feature>
<evidence type="ECO:0000256" key="1">
    <source>
        <dbReference type="SAM" id="MobiDB-lite"/>
    </source>
</evidence>
<protein>
    <submittedName>
        <fullName evidence="4">RNase H domain-containing protein</fullName>
    </submittedName>
</protein>
<gene>
    <name evidence="2" type="ORF">GPUH_LOCUS20909</name>
</gene>
<feature type="compositionally biased region" description="Polar residues" evidence="1">
    <location>
        <begin position="1"/>
        <end position="10"/>
    </location>
</feature>
<keyword evidence="3" id="KW-1185">Reference proteome</keyword>
<proteinExistence type="predicted"/>
<evidence type="ECO:0000313" key="3">
    <source>
        <dbReference type="Proteomes" id="UP000271098"/>
    </source>
</evidence>
<dbReference type="EMBL" id="UYRT01091427">
    <property type="protein sequence ID" value="VDN37092.1"/>
    <property type="molecule type" value="Genomic_DNA"/>
</dbReference>
<organism evidence="4">
    <name type="scientific">Gongylonema pulchrum</name>
    <dbReference type="NCBI Taxonomy" id="637853"/>
    <lineage>
        <taxon>Eukaryota</taxon>
        <taxon>Metazoa</taxon>
        <taxon>Ecdysozoa</taxon>
        <taxon>Nematoda</taxon>
        <taxon>Chromadorea</taxon>
        <taxon>Rhabditida</taxon>
        <taxon>Spirurina</taxon>
        <taxon>Spiruromorpha</taxon>
        <taxon>Spiruroidea</taxon>
        <taxon>Gongylonematidae</taxon>
        <taxon>Gongylonema</taxon>
    </lineage>
</organism>